<feature type="compositionally biased region" description="Pro residues" evidence="1">
    <location>
        <begin position="487"/>
        <end position="539"/>
    </location>
</feature>
<feature type="signal peptide" evidence="2">
    <location>
        <begin position="1"/>
        <end position="20"/>
    </location>
</feature>
<organism evidence="3 4">
    <name type="scientific">Aspergillus leporis</name>
    <dbReference type="NCBI Taxonomy" id="41062"/>
    <lineage>
        <taxon>Eukaryota</taxon>
        <taxon>Fungi</taxon>
        <taxon>Dikarya</taxon>
        <taxon>Ascomycota</taxon>
        <taxon>Pezizomycotina</taxon>
        <taxon>Eurotiomycetes</taxon>
        <taxon>Eurotiomycetidae</taxon>
        <taxon>Eurotiales</taxon>
        <taxon>Aspergillaceae</taxon>
        <taxon>Aspergillus</taxon>
        <taxon>Aspergillus subgen. Circumdati</taxon>
    </lineage>
</organism>
<dbReference type="Gene3D" id="3.20.20.80">
    <property type="entry name" value="Glycosidases"/>
    <property type="match status" value="1"/>
</dbReference>
<dbReference type="PRINTS" id="PR01217">
    <property type="entry name" value="PRICHEXTENSN"/>
</dbReference>
<name>A0A5N5WRP9_9EURO</name>
<evidence type="ECO:0000256" key="1">
    <source>
        <dbReference type="SAM" id="MobiDB-lite"/>
    </source>
</evidence>
<protein>
    <submittedName>
        <fullName evidence="3">Glycosyl hydrolase family 71-domain-containing protein</fullName>
    </submittedName>
</protein>
<dbReference type="AlphaFoldDB" id="A0A5N5WRP9"/>
<dbReference type="OrthoDB" id="3257981at2759"/>
<evidence type="ECO:0000256" key="2">
    <source>
        <dbReference type="SAM" id="SignalP"/>
    </source>
</evidence>
<dbReference type="GO" id="GO:0051118">
    <property type="term" value="F:glucan endo-1,3-alpha-glucosidase activity"/>
    <property type="evidence" value="ECO:0007669"/>
    <property type="project" value="InterPro"/>
</dbReference>
<feature type="region of interest" description="Disordered" evidence="1">
    <location>
        <begin position="480"/>
        <end position="539"/>
    </location>
</feature>
<feature type="chain" id="PRO_5024908567" evidence="2">
    <location>
        <begin position="21"/>
        <end position="625"/>
    </location>
</feature>
<accession>A0A5N5WRP9</accession>
<dbReference type="Proteomes" id="UP000326565">
    <property type="component" value="Unassembled WGS sequence"/>
</dbReference>
<dbReference type="CDD" id="cd11577">
    <property type="entry name" value="GH71"/>
    <property type="match status" value="1"/>
</dbReference>
<gene>
    <name evidence="3" type="ORF">BDV29DRAFT_197558</name>
</gene>
<dbReference type="EMBL" id="ML732278">
    <property type="protein sequence ID" value="KAB8071248.1"/>
    <property type="molecule type" value="Genomic_DNA"/>
</dbReference>
<reference evidence="3 4" key="1">
    <citation type="submission" date="2019-04" db="EMBL/GenBank/DDBJ databases">
        <title>Friends and foes A comparative genomics study of 23 Aspergillus species from section Flavi.</title>
        <authorList>
            <consortium name="DOE Joint Genome Institute"/>
            <person name="Kjaerbolling I."/>
            <person name="Vesth T."/>
            <person name="Frisvad J.C."/>
            <person name="Nybo J.L."/>
            <person name="Theobald S."/>
            <person name="Kildgaard S."/>
            <person name="Isbrandt T."/>
            <person name="Kuo A."/>
            <person name="Sato A."/>
            <person name="Lyhne E.K."/>
            <person name="Kogle M.E."/>
            <person name="Wiebenga A."/>
            <person name="Kun R.S."/>
            <person name="Lubbers R.J."/>
            <person name="Makela M.R."/>
            <person name="Barry K."/>
            <person name="Chovatia M."/>
            <person name="Clum A."/>
            <person name="Daum C."/>
            <person name="Haridas S."/>
            <person name="He G."/>
            <person name="LaButti K."/>
            <person name="Lipzen A."/>
            <person name="Mondo S."/>
            <person name="Riley R."/>
            <person name="Salamov A."/>
            <person name="Simmons B.A."/>
            <person name="Magnuson J.K."/>
            <person name="Henrissat B."/>
            <person name="Mortensen U.H."/>
            <person name="Larsen T.O."/>
            <person name="Devries R.P."/>
            <person name="Grigoriev I.V."/>
            <person name="Machida M."/>
            <person name="Baker S.E."/>
            <person name="Andersen M.R."/>
        </authorList>
    </citation>
    <scope>NUCLEOTIDE SEQUENCE [LARGE SCALE GENOMIC DNA]</scope>
    <source>
        <strain evidence="3 4">CBS 151.66</strain>
    </source>
</reference>
<proteinExistence type="predicted"/>
<evidence type="ECO:0000313" key="4">
    <source>
        <dbReference type="Proteomes" id="UP000326565"/>
    </source>
</evidence>
<dbReference type="Pfam" id="PF03659">
    <property type="entry name" value="Glyco_hydro_71"/>
    <property type="match status" value="1"/>
</dbReference>
<keyword evidence="3" id="KW-0378">Hydrolase</keyword>
<keyword evidence="4" id="KW-1185">Reference proteome</keyword>
<evidence type="ECO:0000313" key="3">
    <source>
        <dbReference type="EMBL" id="KAB8071248.1"/>
    </source>
</evidence>
<dbReference type="InterPro" id="IPR005197">
    <property type="entry name" value="Glyco_hydro_71"/>
</dbReference>
<sequence>MRINQFILCIASMLSPLVEALPSPDNAGSETQSTDRMIFAHFMIGIVSNRKSAADYDSDMKRAKALGIDAFALNIGVDRVDPFTDTQLELAYESAAKNDMKVFISFDFNWWREGSEGAQVGQKIARFAGKPAQLMMDGKVFVSSFAGDRVDVGAIRSAAGRPIYWAPNYHNPESADISKVDALLNWMAWPNDGNNKAPKPGRHVSVQDGDKKYMSALGGKPYIAPVSPWFFTHFGPEVPYSKNWVFPSDNLWYDRWNEMLSLKPRFIEVVTWNDYGEAHYIAPLGSPHTDDGSSKWVNDLPHNGWMEMARPYIAAYKAGAASVNEYIKEEQLIYWYRPTPRGVNCDTTDTCMVPADNSTGNYFMGRPNGWETMEDSVFVVSLLKSPAKIQVASGNNQQTFEAKAGAQSFKIPMGIGKQSFSVVRDGKMILSGTSPKEIIDGCVCGIYNFNPFVGMLPPEPEDHLLPDSLTNFRNGLKVNCEAKPSLGPAPPPPSTINPNPPTNPPSNPPNPPPTNSPNPPTTTTQNPPPTNNPPPPLPPPPTNPGHVCVEGTGPGNYVGLCSFCCHYGYCPSGPCTCTQSGAPVPTPPTTGHRGIPADGLDDSYLGLCSFACDHGYCPRTACKRI</sequence>
<keyword evidence="2" id="KW-0732">Signal</keyword>